<reference evidence="1" key="1">
    <citation type="journal article" date="2019" name="bioRxiv">
        <title>The Genome of the Zebra Mussel, Dreissena polymorpha: A Resource for Invasive Species Research.</title>
        <authorList>
            <person name="McCartney M.A."/>
            <person name="Auch B."/>
            <person name="Kono T."/>
            <person name="Mallez S."/>
            <person name="Zhang Y."/>
            <person name="Obille A."/>
            <person name="Becker A."/>
            <person name="Abrahante J.E."/>
            <person name="Garbe J."/>
            <person name="Badalamenti J.P."/>
            <person name="Herman A."/>
            <person name="Mangelson H."/>
            <person name="Liachko I."/>
            <person name="Sullivan S."/>
            <person name="Sone E.D."/>
            <person name="Koren S."/>
            <person name="Silverstein K.A.T."/>
            <person name="Beckman K.B."/>
            <person name="Gohl D.M."/>
        </authorList>
    </citation>
    <scope>NUCLEOTIDE SEQUENCE</scope>
    <source>
        <strain evidence="1">Duluth1</strain>
        <tissue evidence="1">Whole animal</tissue>
    </source>
</reference>
<evidence type="ECO:0000313" key="1">
    <source>
        <dbReference type="EMBL" id="KAH3790824.1"/>
    </source>
</evidence>
<reference evidence="1" key="2">
    <citation type="submission" date="2020-11" db="EMBL/GenBank/DDBJ databases">
        <authorList>
            <person name="McCartney M.A."/>
            <person name="Auch B."/>
            <person name="Kono T."/>
            <person name="Mallez S."/>
            <person name="Becker A."/>
            <person name="Gohl D.M."/>
            <person name="Silverstein K.A.T."/>
            <person name="Koren S."/>
            <person name="Bechman K.B."/>
            <person name="Herman A."/>
            <person name="Abrahante J.E."/>
            <person name="Garbe J."/>
        </authorList>
    </citation>
    <scope>NUCLEOTIDE SEQUENCE</scope>
    <source>
        <strain evidence="1">Duluth1</strain>
        <tissue evidence="1">Whole animal</tissue>
    </source>
</reference>
<gene>
    <name evidence="1" type="ORF">DPMN_169032</name>
</gene>
<comment type="caution">
    <text evidence="1">The sequence shown here is derived from an EMBL/GenBank/DDBJ whole genome shotgun (WGS) entry which is preliminary data.</text>
</comment>
<proteinExistence type="predicted"/>
<dbReference type="EMBL" id="JAIWYP010000008">
    <property type="protein sequence ID" value="KAH3790824.1"/>
    <property type="molecule type" value="Genomic_DNA"/>
</dbReference>
<organism evidence="1 2">
    <name type="scientific">Dreissena polymorpha</name>
    <name type="common">Zebra mussel</name>
    <name type="synonym">Mytilus polymorpha</name>
    <dbReference type="NCBI Taxonomy" id="45954"/>
    <lineage>
        <taxon>Eukaryota</taxon>
        <taxon>Metazoa</taxon>
        <taxon>Spiralia</taxon>
        <taxon>Lophotrochozoa</taxon>
        <taxon>Mollusca</taxon>
        <taxon>Bivalvia</taxon>
        <taxon>Autobranchia</taxon>
        <taxon>Heteroconchia</taxon>
        <taxon>Euheterodonta</taxon>
        <taxon>Imparidentia</taxon>
        <taxon>Neoheterodontei</taxon>
        <taxon>Myida</taxon>
        <taxon>Dreissenoidea</taxon>
        <taxon>Dreissenidae</taxon>
        <taxon>Dreissena</taxon>
    </lineage>
</organism>
<name>A0A9D4F1T9_DREPO</name>
<keyword evidence="2" id="KW-1185">Reference proteome</keyword>
<protein>
    <submittedName>
        <fullName evidence="1">Uncharacterized protein</fullName>
    </submittedName>
</protein>
<dbReference type="AlphaFoldDB" id="A0A9D4F1T9"/>
<evidence type="ECO:0000313" key="2">
    <source>
        <dbReference type="Proteomes" id="UP000828390"/>
    </source>
</evidence>
<accession>A0A9D4F1T9</accession>
<dbReference type="Proteomes" id="UP000828390">
    <property type="component" value="Unassembled WGS sequence"/>
</dbReference>
<sequence length="55" mass="6121">MKPHIPVSVKSPVQDVTNRMVYPPAIEKHCCETALSNHDAHHRDCCLSSGFKCMA</sequence>